<dbReference type="AlphaFoldDB" id="A0A8K0A0M1"/>
<sequence length="725" mass="82044">MKPQQVKSQKHASPAMGRKKSSKERPTVFKKGYTPHNKGMKIRHVTPATPVYRRVSEDNFELLQDTDRRGNLLIRPKKVALEKRRVMLLRPKKESCSKIARAVARGYTRDDARDDNLDDLVGYRIWLARDAVKACTKAQRDHDQEHPTCKALVRLSAKLERKVGLATSETFVCDKCKYKSKGKKFYDEIDKDAGQGCRRGRKVAVPNMAVQVALANSSIGVAAFRQFAAAMDLPVPVSSQMRKNARKYSDLMVRENERDMKAWSEKVKEMNSILGNAPDSPIKGEADSRYKSALYAGLGKKPGQPSPHAHSTFCEGVTARRLILAHFLAQKQCSTCQRQQLRRKCVRPGRVQKKAKKHKCTANLKQHDVIGNEELAGREIGKKLLANKVLVSHILTDGDSHFAKGLSEVMMEARGKRTKPLRDFVHMGRSVAKAVRHGTWSKEMFPGNTAARRNKVKSRFAEELRVRLNAEHDSAVLKFGKRRQKMEAAMEDVMDAIPSCYMGTHDFCSTHSMVCNARRRWKTDRRYLPVKCLHPNSSDIKELRRIMEKRLGKKALESTRYCMDSNKAESVNRQSSKNVPKSGNWIETLPGRFSTTVHSSNNGPALSIVKRRAAAGIPLSPMSPTVKALESMERDRLYRRKYRNEPECKQRALANRIHGFKTYDELQEMGTYKSGNVPSAEKKRKVVTKVPRGKEDHTYNRMEGEGPTLDSDSPGWTDTSGDETD</sequence>
<dbReference type="Pfam" id="PF20700">
    <property type="entry name" value="Mutator"/>
    <property type="match status" value="1"/>
</dbReference>
<feature type="compositionally biased region" description="Polar residues" evidence="1">
    <location>
        <begin position="710"/>
        <end position="719"/>
    </location>
</feature>
<feature type="region of interest" description="Disordered" evidence="1">
    <location>
        <begin position="674"/>
        <end position="725"/>
    </location>
</feature>
<proteinExistence type="predicted"/>
<evidence type="ECO:0000256" key="1">
    <source>
        <dbReference type="SAM" id="MobiDB-lite"/>
    </source>
</evidence>
<keyword evidence="4" id="KW-1185">Reference proteome</keyword>
<feature type="domain" description="Mutator-like transposase" evidence="2">
    <location>
        <begin position="122"/>
        <end position="515"/>
    </location>
</feature>
<protein>
    <submittedName>
        <fullName evidence="3">Hypp3664 protein</fullName>
    </submittedName>
</protein>
<feature type="compositionally biased region" description="Basic and acidic residues" evidence="1">
    <location>
        <begin position="692"/>
        <end position="704"/>
    </location>
</feature>
<accession>A0A8K0A0M1</accession>
<dbReference type="EMBL" id="OV696691">
    <property type="protein sequence ID" value="CAH1267038.1"/>
    <property type="molecule type" value="Genomic_DNA"/>
</dbReference>
<name>A0A8K0A0M1_BRALA</name>
<dbReference type="OrthoDB" id="9991317at2759"/>
<dbReference type="Proteomes" id="UP000838412">
    <property type="component" value="Chromosome 6"/>
</dbReference>
<organism evidence="3 4">
    <name type="scientific">Branchiostoma lanceolatum</name>
    <name type="common">Common lancelet</name>
    <name type="synonym">Amphioxus lanceolatum</name>
    <dbReference type="NCBI Taxonomy" id="7740"/>
    <lineage>
        <taxon>Eukaryota</taxon>
        <taxon>Metazoa</taxon>
        <taxon>Chordata</taxon>
        <taxon>Cephalochordata</taxon>
        <taxon>Leptocardii</taxon>
        <taxon>Amphioxiformes</taxon>
        <taxon>Branchiostomatidae</taxon>
        <taxon>Branchiostoma</taxon>
    </lineage>
</organism>
<evidence type="ECO:0000313" key="4">
    <source>
        <dbReference type="Proteomes" id="UP000838412"/>
    </source>
</evidence>
<feature type="region of interest" description="Disordered" evidence="1">
    <location>
        <begin position="1"/>
        <end position="40"/>
    </location>
</feature>
<dbReference type="InterPro" id="IPR049012">
    <property type="entry name" value="Mutator_transp_dom"/>
</dbReference>
<evidence type="ECO:0000313" key="3">
    <source>
        <dbReference type="EMBL" id="CAH1267038.1"/>
    </source>
</evidence>
<gene>
    <name evidence="3" type="primary">Hypp3664</name>
    <name evidence="3" type="ORF">BLAG_LOCUS20520</name>
</gene>
<reference evidence="3" key="1">
    <citation type="submission" date="2022-01" db="EMBL/GenBank/DDBJ databases">
        <authorList>
            <person name="Braso-Vives M."/>
        </authorList>
    </citation>
    <scope>NUCLEOTIDE SEQUENCE</scope>
</reference>
<evidence type="ECO:0000259" key="2">
    <source>
        <dbReference type="Pfam" id="PF20700"/>
    </source>
</evidence>